<dbReference type="Gene3D" id="3.40.1350.10">
    <property type="match status" value="1"/>
</dbReference>
<dbReference type="GO" id="GO:0003676">
    <property type="term" value="F:nucleic acid binding"/>
    <property type="evidence" value="ECO:0007669"/>
    <property type="project" value="InterPro"/>
</dbReference>
<dbReference type="AlphaFoldDB" id="A0A0P0C234"/>
<dbReference type="RefSeq" id="WP_062543090.1">
    <property type="nucleotide sequence ID" value="NZ_CP012643.1"/>
</dbReference>
<proteinExistence type="predicted"/>
<dbReference type="PANTHER" id="PTHR30547:SF5">
    <property type="entry name" value="NUCLEASE YHCG-RELATED"/>
    <property type="match status" value="1"/>
</dbReference>
<sequence>MKELEPYNGLIKQIGELLQAGRAQAGRAINTILVQTYWQIGKHIVEFEQGGKAKAEYGSELLDRLSKDLTFAFGKGFSRSNLVYMRKFYMAFPNSETLSHQLSWSHYFEILKADNNLEISFYAKQCEKENWSVRELKRQMKSMLFHRVALSKDKTGVLQIAEQGADIQKPADIIKDPYVFEFLGIPQQYQYKEDELEEKLIRNLEEFLLELGKGFAFIGRQYKISLANRHFFVDLVFYHRILKCFVLIDLKRGEIEHNDIGQMNLYLNYFAKEENVEGDNPPIGIVLGAYKDHILVEYATENISNQLFVSKYQLYLPDKALLSAELEKLLEG</sequence>
<dbReference type="InterPro" id="IPR053148">
    <property type="entry name" value="PD-DEXK-like_domain"/>
</dbReference>
<evidence type="ECO:0000313" key="4">
    <source>
        <dbReference type="Proteomes" id="UP000061382"/>
    </source>
</evidence>
<dbReference type="InterPro" id="IPR011856">
    <property type="entry name" value="tRNA_endonuc-like_dom_sf"/>
</dbReference>
<reference evidence="3 4" key="1">
    <citation type="submission" date="2015-08" db="EMBL/GenBank/DDBJ databases">
        <title>Complete genome sequence of Rufibacter tibetensis strain 1351t, a radiation-resistant bacterium from tibet plateau.</title>
        <authorList>
            <person name="Dai J."/>
        </authorList>
    </citation>
    <scope>NUCLEOTIDE SEQUENCE [LARGE SCALE GENOMIC DNA]</scope>
    <source>
        <strain evidence="3 4">1351</strain>
    </source>
</reference>
<evidence type="ECO:0008006" key="5">
    <source>
        <dbReference type="Google" id="ProtNLM"/>
    </source>
</evidence>
<dbReference type="EMBL" id="CP012643">
    <property type="protein sequence ID" value="ALI98684.1"/>
    <property type="molecule type" value="Genomic_DNA"/>
</dbReference>
<gene>
    <name evidence="3" type="ORF">DC20_06515</name>
</gene>
<accession>A0A0P0C234</accession>
<organism evidence="3 4">
    <name type="scientific">Rufibacter tibetensis</name>
    <dbReference type="NCBI Taxonomy" id="512763"/>
    <lineage>
        <taxon>Bacteria</taxon>
        <taxon>Pseudomonadati</taxon>
        <taxon>Bacteroidota</taxon>
        <taxon>Cytophagia</taxon>
        <taxon>Cytophagales</taxon>
        <taxon>Hymenobacteraceae</taxon>
        <taxon>Rufibacter</taxon>
    </lineage>
</organism>
<evidence type="ECO:0000259" key="1">
    <source>
        <dbReference type="Pfam" id="PF06250"/>
    </source>
</evidence>
<dbReference type="KEGG" id="rti:DC20_06515"/>
<dbReference type="Pfam" id="PF06250">
    <property type="entry name" value="YhcG_C"/>
    <property type="match status" value="1"/>
</dbReference>
<keyword evidence="4" id="KW-1185">Reference proteome</keyword>
<dbReference type="PANTHER" id="PTHR30547">
    <property type="entry name" value="UNCHARACTERIZED PROTEIN YHCG-RELATED"/>
    <property type="match status" value="1"/>
</dbReference>
<dbReference type="Pfam" id="PF17761">
    <property type="entry name" value="DUF1016_N"/>
    <property type="match status" value="1"/>
</dbReference>
<protein>
    <recommendedName>
        <fullName evidence="5">50S ribosomal protein L31</fullName>
    </recommendedName>
</protein>
<feature type="domain" description="YhcG PDDEXK nuclease" evidence="1">
    <location>
        <begin position="172"/>
        <end position="321"/>
    </location>
</feature>
<name>A0A0P0C234_9BACT</name>
<dbReference type="InterPro" id="IPR009362">
    <property type="entry name" value="YhcG_C"/>
</dbReference>
<evidence type="ECO:0000313" key="3">
    <source>
        <dbReference type="EMBL" id="ALI98684.1"/>
    </source>
</evidence>
<dbReference type="InterPro" id="IPR041527">
    <property type="entry name" value="YhcG_N"/>
</dbReference>
<feature type="domain" description="YhcG N-terminal" evidence="2">
    <location>
        <begin position="14"/>
        <end position="147"/>
    </location>
</feature>
<evidence type="ECO:0000259" key="2">
    <source>
        <dbReference type="Pfam" id="PF17761"/>
    </source>
</evidence>
<dbReference type="OrthoDB" id="9801263at2"/>
<dbReference type="Proteomes" id="UP000061382">
    <property type="component" value="Chromosome"/>
</dbReference>
<dbReference type="PATRIC" id="fig|512763.3.peg.1440"/>